<gene>
    <name evidence="1" type="ORF">Patl1_29590</name>
</gene>
<organism evidence="1 2">
    <name type="scientific">Pistacia atlantica</name>
    <dbReference type="NCBI Taxonomy" id="434234"/>
    <lineage>
        <taxon>Eukaryota</taxon>
        <taxon>Viridiplantae</taxon>
        <taxon>Streptophyta</taxon>
        <taxon>Embryophyta</taxon>
        <taxon>Tracheophyta</taxon>
        <taxon>Spermatophyta</taxon>
        <taxon>Magnoliopsida</taxon>
        <taxon>eudicotyledons</taxon>
        <taxon>Gunneridae</taxon>
        <taxon>Pentapetalae</taxon>
        <taxon>rosids</taxon>
        <taxon>malvids</taxon>
        <taxon>Sapindales</taxon>
        <taxon>Anacardiaceae</taxon>
        <taxon>Pistacia</taxon>
    </lineage>
</organism>
<sequence length="67" mass="7340">MESISPLQFLKDKSILVIGATGFLGKVFAGKILRIQPNVKKLYLVVRAADAKSAMKQILDEVYVSTS</sequence>
<reference evidence="2" key="1">
    <citation type="journal article" date="2023" name="G3 (Bethesda)">
        <title>Genome assembly and association tests identify interacting loci associated with vigor, precocity, and sex in interspecific pistachio rootstocks.</title>
        <authorList>
            <person name="Palmer W."/>
            <person name="Jacygrad E."/>
            <person name="Sagayaradj S."/>
            <person name="Cavanaugh K."/>
            <person name="Han R."/>
            <person name="Bertier L."/>
            <person name="Beede B."/>
            <person name="Kafkas S."/>
            <person name="Golino D."/>
            <person name="Preece J."/>
            <person name="Michelmore R."/>
        </authorList>
    </citation>
    <scope>NUCLEOTIDE SEQUENCE [LARGE SCALE GENOMIC DNA]</scope>
</reference>
<keyword evidence="2" id="KW-1185">Reference proteome</keyword>
<name>A0ACC1ACI3_9ROSI</name>
<dbReference type="Proteomes" id="UP001164250">
    <property type="component" value="Chromosome 11"/>
</dbReference>
<protein>
    <submittedName>
        <fullName evidence="1">Uncharacterized protein</fullName>
    </submittedName>
</protein>
<proteinExistence type="predicted"/>
<accession>A0ACC1ACI3</accession>
<dbReference type="EMBL" id="CM047907">
    <property type="protein sequence ID" value="KAJ0083954.1"/>
    <property type="molecule type" value="Genomic_DNA"/>
</dbReference>
<evidence type="ECO:0000313" key="2">
    <source>
        <dbReference type="Proteomes" id="UP001164250"/>
    </source>
</evidence>
<comment type="caution">
    <text evidence="1">The sequence shown here is derived from an EMBL/GenBank/DDBJ whole genome shotgun (WGS) entry which is preliminary data.</text>
</comment>
<evidence type="ECO:0000313" key="1">
    <source>
        <dbReference type="EMBL" id="KAJ0083954.1"/>
    </source>
</evidence>